<evidence type="ECO:0000256" key="2">
    <source>
        <dbReference type="RuleBase" id="RU365003"/>
    </source>
</evidence>
<dbReference type="GO" id="GO:0007031">
    <property type="term" value="P:peroxisome organization"/>
    <property type="evidence" value="ECO:0007669"/>
    <property type="project" value="UniProtKB-KW"/>
</dbReference>
<accession>A0A9R0YGG5</accession>
<dbReference type="OMA" id="PTWQSTY"/>
<evidence type="ECO:0000256" key="1">
    <source>
        <dbReference type="ARBA" id="ARBA00009505"/>
    </source>
</evidence>
<dbReference type="PANTHER" id="PTHR13299:SF0">
    <property type="entry name" value="PEROXISOMAL MEMBRANE PROTEIN PEX16"/>
    <property type="match status" value="1"/>
</dbReference>
<comment type="subcellular location">
    <subcellularLocation>
        <location evidence="2">Peroxisome membrane</location>
    </subcellularLocation>
</comment>
<dbReference type="GO" id="GO:0005778">
    <property type="term" value="C:peroxisomal membrane"/>
    <property type="evidence" value="ECO:0007669"/>
    <property type="project" value="UniProtKB-SubCell"/>
</dbReference>
<gene>
    <name evidence="3" type="ORF">TRITD_6Bv1G029880</name>
</gene>
<dbReference type="PANTHER" id="PTHR13299">
    <property type="entry name" value="PEROXISOMAL MEMBRANE PROTEIN PEX16"/>
    <property type="match status" value="1"/>
</dbReference>
<organism evidence="3 4">
    <name type="scientific">Triticum turgidum subsp. durum</name>
    <name type="common">Durum wheat</name>
    <name type="synonym">Triticum durum</name>
    <dbReference type="NCBI Taxonomy" id="4567"/>
    <lineage>
        <taxon>Eukaryota</taxon>
        <taxon>Viridiplantae</taxon>
        <taxon>Streptophyta</taxon>
        <taxon>Embryophyta</taxon>
        <taxon>Tracheophyta</taxon>
        <taxon>Spermatophyta</taxon>
        <taxon>Magnoliopsida</taxon>
        <taxon>Liliopsida</taxon>
        <taxon>Poales</taxon>
        <taxon>Poaceae</taxon>
        <taxon>BOP clade</taxon>
        <taxon>Pooideae</taxon>
        <taxon>Triticodae</taxon>
        <taxon>Triticeae</taxon>
        <taxon>Triticinae</taxon>
        <taxon>Triticum</taxon>
    </lineage>
</organism>
<dbReference type="Gramene" id="TRITD6Bv1G029880.4">
    <property type="protein sequence ID" value="TRITD6Bv1G029880.4"/>
    <property type="gene ID" value="TRITD6Bv1G029880"/>
</dbReference>
<dbReference type="Proteomes" id="UP000324705">
    <property type="component" value="Chromosome 6B"/>
</dbReference>
<reference evidence="3 4" key="1">
    <citation type="submission" date="2017-09" db="EMBL/GenBank/DDBJ databases">
        <authorList>
            <consortium name="International Durum Wheat Genome Sequencing Consortium (IDWGSC)"/>
            <person name="Milanesi L."/>
        </authorList>
    </citation>
    <scope>NUCLEOTIDE SEQUENCE [LARGE SCALE GENOMIC DNA]</scope>
    <source>
        <strain evidence="4">cv. Svevo</strain>
    </source>
</reference>
<protein>
    <recommendedName>
        <fullName evidence="2">Peroxisomal membrane protein PEX16</fullName>
    </recommendedName>
</protein>
<dbReference type="Pfam" id="PF08610">
    <property type="entry name" value="Pex16"/>
    <property type="match status" value="2"/>
</dbReference>
<evidence type="ECO:0000313" key="4">
    <source>
        <dbReference type="Proteomes" id="UP000324705"/>
    </source>
</evidence>
<dbReference type="GO" id="GO:0005789">
    <property type="term" value="C:endoplasmic reticulum membrane"/>
    <property type="evidence" value="ECO:0007669"/>
    <property type="project" value="EnsemblPlants"/>
</dbReference>
<dbReference type="AlphaFoldDB" id="A0A9R0YGG5"/>
<keyword evidence="2" id="KW-0576">Peroxisome</keyword>
<comment type="similarity">
    <text evidence="1 2">Belongs to the peroxin-16 family.</text>
</comment>
<evidence type="ECO:0000313" key="3">
    <source>
        <dbReference type="EMBL" id="VAI54393.1"/>
    </source>
</evidence>
<keyword evidence="4" id="KW-1185">Reference proteome</keyword>
<name>A0A9R0YGG5_TRITD</name>
<dbReference type="GO" id="GO:0006633">
    <property type="term" value="P:fatty acid biosynthetic process"/>
    <property type="evidence" value="ECO:0007669"/>
    <property type="project" value="EnsemblPlants"/>
</dbReference>
<proteinExistence type="inferred from homology"/>
<sequence length="400" mass="44259">MEAYKVWVRKNRDLVRSLESLANGVTWILPERFANSEIAPEAGDASLSIGVTFSPTPRFFGLNLLSSVVYALLGIVSSVNQHIIETPNDGHSLASKEQSIPWALVVSILKDVEAVVEVAAQHFVGDDRKWGFLAVTEAVKACVRLAAFRESGYRMLLQGGEVENEEEDVLEDNQGVKTNGVPVIYPVNGHSQNGHWTTTDGPDGKPGIISKSLEGRAVAALNRFGQNAKMLSDPTWMSRLQPSPVPPAVMEIEKPTFATIWSSKGVSGRLFMLGEAVHIFRPLVYVLLIRKFGIKSWTPWLVSLAVELTSLGIHSHATDLNHRAGKVHQLSSAERDELKRRKMMWALYVMRDPFFASYTRRHLEKAEKALNPVPLIGFITGKLVELLEGAQSRYTYTSGS</sequence>
<dbReference type="InterPro" id="IPR013919">
    <property type="entry name" value="Pex16"/>
</dbReference>
<dbReference type="EMBL" id="LT934122">
    <property type="protein sequence ID" value="VAI54393.1"/>
    <property type="molecule type" value="Genomic_DNA"/>
</dbReference>
<keyword evidence="2" id="KW-0962">Peroxisome biogenesis</keyword>